<evidence type="ECO:0000256" key="12">
    <source>
        <dbReference type="ARBA" id="ARBA00023242"/>
    </source>
</evidence>
<keyword evidence="4 13" id="KW-0237">DNA synthesis</keyword>
<evidence type="ECO:0000256" key="2">
    <source>
        <dbReference type="ARBA" id="ARBA00010945"/>
    </source>
</evidence>
<dbReference type="Gene3D" id="3.40.50.10190">
    <property type="entry name" value="BRCT domain"/>
    <property type="match status" value="1"/>
</dbReference>
<evidence type="ECO:0000313" key="18">
    <source>
        <dbReference type="Proteomes" id="UP001623330"/>
    </source>
</evidence>
<dbReference type="Gene3D" id="3.40.1170.60">
    <property type="match status" value="1"/>
</dbReference>
<dbReference type="InterPro" id="IPR001126">
    <property type="entry name" value="UmuC"/>
</dbReference>
<proteinExistence type="inferred from homology"/>
<dbReference type="SUPFAM" id="SSF100879">
    <property type="entry name" value="Lesion bypass DNA polymerase (Y-family), little finger domain"/>
    <property type="match status" value="1"/>
</dbReference>
<dbReference type="EC" id="2.7.7.-" evidence="13"/>
<evidence type="ECO:0000313" key="17">
    <source>
        <dbReference type="EMBL" id="KAL3229698.1"/>
    </source>
</evidence>
<dbReference type="Pfam" id="PF21999">
    <property type="entry name" value="IMS_HHH_1"/>
    <property type="match status" value="1"/>
</dbReference>
<dbReference type="InterPro" id="IPR043502">
    <property type="entry name" value="DNA/RNA_pol_sf"/>
</dbReference>
<organism evidence="17 18">
    <name type="scientific">Nakaseomyces bracarensis</name>
    <dbReference type="NCBI Taxonomy" id="273131"/>
    <lineage>
        <taxon>Eukaryota</taxon>
        <taxon>Fungi</taxon>
        <taxon>Dikarya</taxon>
        <taxon>Ascomycota</taxon>
        <taxon>Saccharomycotina</taxon>
        <taxon>Saccharomycetes</taxon>
        <taxon>Saccharomycetales</taxon>
        <taxon>Saccharomycetaceae</taxon>
        <taxon>Nakaseomyces</taxon>
    </lineage>
</organism>
<accession>A0ABR4NNZ8</accession>
<gene>
    <name evidence="17" type="ORF">RNJ44_01834</name>
</gene>
<dbReference type="CDD" id="cd17719">
    <property type="entry name" value="BRCT_Rev1"/>
    <property type="match status" value="1"/>
</dbReference>
<evidence type="ECO:0000256" key="6">
    <source>
        <dbReference type="ARBA" id="ARBA00022695"/>
    </source>
</evidence>
<evidence type="ECO:0000256" key="7">
    <source>
        <dbReference type="ARBA" id="ARBA00022723"/>
    </source>
</evidence>
<dbReference type="PROSITE" id="PS50173">
    <property type="entry name" value="UMUC"/>
    <property type="match status" value="1"/>
</dbReference>
<keyword evidence="6 13" id="KW-0548">Nucleotidyltransferase</keyword>
<dbReference type="Pfam" id="PF00817">
    <property type="entry name" value="IMS"/>
    <property type="match status" value="1"/>
</dbReference>
<dbReference type="InterPro" id="IPR036775">
    <property type="entry name" value="DNA_pol_Y-fam_lit_finger_sf"/>
</dbReference>
<evidence type="ECO:0000256" key="13">
    <source>
        <dbReference type="PIRNR" id="PIRNR036573"/>
    </source>
</evidence>
<comment type="caution">
    <text evidence="17">The sequence shown here is derived from an EMBL/GenBank/DDBJ whole genome shotgun (WGS) entry which is preliminary data.</text>
</comment>
<dbReference type="PANTHER" id="PTHR45990:SF1">
    <property type="entry name" value="DNA REPAIR PROTEIN REV1"/>
    <property type="match status" value="1"/>
</dbReference>
<keyword evidence="10 13" id="KW-0238">DNA-binding</keyword>
<dbReference type="Pfam" id="PF16589">
    <property type="entry name" value="BRCT_2"/>
    <property type="match status" value="1"/>
</dbReference>
<keyword evidence="12 13" id="KW-0539">Nucleus</keyword>
<reference evidence="17 18" key="1">
    <citation type="submission" date="2024-05" db="EMBL/GenBank/DDBJ databases">
        <title>Long read based assembly of the Candida bracarensis genome reveals expanded adhesin content.</title>
        <authorList>
            <person name="Marcet-Houben M."/>
            <person name="Ksiezopolska E."/>
            <person name="Gabaldon T."/>
        </authorList>
    </citation>
    <scope>NUCLEOTIDE SEQUENCE [LARGE SCALE GENOMIC DNA]</scope>
    <source>
        <strain evidence="17 18">CBM6</strain>
    </source>
</reference>
<dbReference type="EMBL" id="JBEVYD010000011">
    <property type="protein sequence ID" value="KAL3229698.1"/>
    <property type="molecule type" value="Genomic_DNA"/>
</dbReference>
<dbReference type="Gene3D" id="6.10.250.1490">
    <property type="match status" value="1"/>
</dbReference>
<feature type="region of interest" description="Disordered" evidence="14">
    <location>
        <begin position="1"/>
        <end position="50"/>
    </location>
</feature>
<dbReference type="PIRSF" id="PIRSF036573">
    <property type="entry name" value="REV1"/>
    <property type="match status" value="1"/>
</dbReference>
<dbReference type="Gene3D" id="3.30.1490.100">
    <property type="entry name" value="DNA polymerase, Y-family, little finger domain"/>
    <property type="match status" value="1"/>
</dbReference>
<dbReference type="InterPro" id="IPR053848">
    <property type="entry name" value="IMS_HHH_1"/>
</dbReference>
<sequence length="889" mass="101913">MGDQGKMEDDLLERLLEDEGIFESESPPRTPTPSPSPSRDGPGTKKNFGRREYFYEKARKQREEDQKLKRQLLEVRSPSEFNNRGYPQIFDQLVIYINGFTTPGRFELHQMIVVHGGKFLHHLSAKRSVTHIIASNLPLKKRIEFANYKVVKPNWIVDSIEKGELLPWRDYALINNVDPNQPKLDSATPGSGSIVDCTSPSFIQDYFKHSRLHHLSTWKIDLRAKFLKEFIENNANLRKPRRHIDTFTVFHIDFDCFFATVAYLTKDPAIKCDINTDVIVVCHGSKNSDIASCNYVARKYGIKNGMWVGHAQTLLPKDVKMYTLPYNFDQIQNKSEQFYKSLGSLNVFDMILPISIDEAVCVKIDIEIGSSQGSDSRNGEDSQSVSNEELCMRIRKLISETTGGCTVSIGCASSLILARLALKKAKPNGYYITNKELLQSSQDKQDEFFGSFALKDLPGVGRAIVSKLQATFNNSKPMSLIDLKKCATMDTLKSAIGVNLGTKIYRALEGLDNEESSRMIFEPEEYFERKSLSIEINWGIRFDNINDIDDFIDRCCDYLLEKMNELDRKVSQISLKIMRRAKGAPIDPPKYMGMGRCDALNRSSRLGVPTNEHGTIATEIKAIFRTFGCPPKELRGVSVQFNKLVKSNVDITDKKRGVLNLFDTTPKLKFSPEKSNVSSPKKSPIDPNSIEKRSPVKGLKNLRELYQNKYDIPSTFEAQFLDALPTQLKSEVSHELRIKRKVEDMKVIEIKKKRKLNEEKEKTKFDHFFGLKSLFEPIKFQDQTSFKDICLLVKQWVHLTLKDNGPHDKDVRLFEKYANKLCNTNRSHFLSRIAYIISTELNLMEREAQNGEGFHEWELILMKRIIPLLNQNKHTFQTERKLDIEYDIG</sequence>
<dbReference type="Proteomes" id="UP001623330">
    <property type="component" value="Unassembled WGS sequence"/>
</dbReference>
<evidence type="ECO:0000256" key="5">
    <source>
        <dbReference type="ARBA" id="ARBA00022679"/>
    </source>
</evidence>
<evidence type="ECO:0000259" key="15">
    <source>
        <dbReference type="PROSITE" id="PS50172"/>
    </source>
</evidence>
<dbReference type="Gene3D" id="1.10.150.20">
    <property type="entry name" value="5' to 3' exonuclease, C-terminal subdomain"/>
    <property type="match status" value="1"/>
</dbReference>
<keyword evidence="9" id="KW-0460">Magnesium</keyword>
<feature type="domain" description="BRCT" evidence="15">
    <location>
        <begin position="85"/>
        <end position="173"/>
    </location>
</feature>
<evidence type="ECO:0000256" key="4">
    <source>
        <dbReference type="ARBA" id="ARBA00022634"/>
    </source>
</evidence>
<dbReference type="PROSITE" id="PS50172">
    <property type="entry name" value="BRCT"/>
    <property type="match status" value="1"/>
</dbReference>
<keyword evidence="7" id="KW-0479">Metal-binding</keyword>
<keyword evidence="8 13" id="KW-0227">DNA damage</keyword>
<dbReference type="Gene3D" id="3.30.70.270">
    <property type="match status" value="1"/>
</dbReference>
<dbReference type="CDD" id="cd01701">
    <property type="entry name" value="PolY_Rev1"/>
    <property type="match status" value="1"/>
</dbReference>
<feature type="region of interest" description="Disordered" evidence="14">
    <location>
        <begin position="670"/>
        <end position="693"/>
    </location>
</feature>
<dbReference type="InterPro" id="IPR012112">
    <property type="entry name" value="REV1"/>
</dbReference>
<dbReference type="SUPFAM" id="SSF56672">
    <property type="entry name" value="DNA/RNA polymerases"/>
    <property type="match status" value="1"/>
</dbReference>
<dbReference type="InterPro" id="IPR001357">
    <property type="entry name" value="BRCT_dom"/>
</dbReference>
<dbReference type="InterPro" id="IPR017961">
    <property type="entry name" value="DNA_pol_Y-fam_little_finger"/>
</dbReference>
<feature type="domain" description="UmuC" evidence="16">
    <location>
        <begin position="249"/>
        <end position="461"/>
    </location>
</feature>
<comment type="function">
    <text evidence="13">Deoxycytidyl transferase involved in DNA repair. Transfers a dCMP residue from dCTP to the 3'-end of a DNA primer in a template-dependent reaction. May assist in the first step in the bypass of abasic lesions by the insertion of a nucleotide opposite the lesion. Required for normal induction of mutations by physical and chemical agents.</text>
</comment>
<keyword evidence="5 13" id="KW-0808">Transferase</keyword>
<keyword evidence="11 13" id="KW-0234">DNA repair</keyword>
<feature type="compositionally biased region" description="Basic and acidic residues" evidence="14">
    <location>
        <begin position="1"/>
        <end position="17"/>
    </location>
</feature>
<dbReference type="PANTHER" id="PTHR45990">
    <property type="entry name" value="DNA REPAIR PROTEIN REV1"/>
    <property type="match status" value="1"/>
</dbReference>
<evidence type="ECO:0000259" key="16">
    <source>
        <dbReference type="PROSITE" id="PS50173"/>
    </source>
</evidence>
<dbReference type="Pfam" id="PF11799">
    <property type="entry name" value="IMS_C"/>
    <property type="match status" value="1"/>
</dbReference>
<evidence type="ECO:0000256" key="11">
    <source>
        <dbReference type="ARBA" id="ARBA00023204"/>
    </source>
</evidence>
<evidence type="ECO:0000256" key="8">
    <source>
        <dbReference type="ARBA" id="ARBA00022763"/>
    </source>
</evidence>
<evidence type="ECO:0000256" key="9">
    <source>
        <dbReference type="ARBA" id="ARBA00022842"/>
    </source>
</evidence>
<dbReference type="InterPro" id="IPR036420">
    <property type="entry name" value="BRCT_dom_sf"/>
</dbReference>
<evidence type="ECO:0000256" key="14">
    <source>
        <dbReference type="SAM" id="MobiDB-lite"/>
    </source>
</evidence>
<protein>
    <recommendedName>
        <fullName evidence="3 13">DNA repair protein REV1</fullName>
        <ecNumber evidence="13">2.7.7.-</ecNumber>
    </recommendedName>
</protein>
<name>A0ABR4NNZ8_9SACH</name>
<comment type="similarity">
    <text evidence="2 13">Belongs to the DNA polymerase type-Y family.</text>
</comment>
<dbReference type="SMART" id="SM00292">
    <property type="entry name" value="BRCT"/>
    <property type="match status" value="1"/>
</dbReference>
<evidence type="ECO:0000256" key="1">
    <source>
        <dbReference type="ARBA" id="ARBA00004123"/>
    </source>
</evidence>
<evidence type="ECO:0000256" key="3">
    <source>
        <dbReference type="ARBA" id="ARBA00020399"/>
    </source>
</evidence>
<dbReference type="InterPro" id="IPR043128">
    <property type="entry name" value="Rev_trsase/Diguanyl_cyclase"/>
</dbReference>
<evidence type="ECO:0000256" key="10">
    <source>
        <dbReference type="ARBA" id="ARBA00023125"/>
    </source>
</evidence>
<dbReference type="SUPFAM" id="SSF52113">
    <property type="entry name" value="BRCT domain"/>
    <property type="match status" value="1"/>
</dbReference>
<comment type="subcellular location">
    <subcellularLocation>
        <location evidence="1 13">Nucleus</location>
    </subcellularLocation>
</comment>
<keyword evidence="18" id="KW-1185">Reference proteome</keyword>